<feature type="transmembrane region" description="Helical" evidence="1">
    <location>
        <begin position="40"/>
        <end position="66"/>
    </location>
</feature>
<proteinExistence type="predicted"/>
<dbReference type="Proteomes" id="UP000292648">
    <property type="component" value="Unassembled WGS sequence"/>
</dbReference>
<feature type="transmembrane region" description="Helical" evidence="1">
    <location>
        <begin position="7"/>
        <end position="28"/>
    </location>
</feature>
<keyword evidence="1" id="KW-1133">Transmembrane helix</keyword>
<comment type="caution">
    <text evidence="3">The sequence shown here is derived from an EMBL/GenBank/DDBJ whole genome shotgun (WGS) entry which is preliminary data.</text>
</comment>
<dbReference type="Pfam" id="PF14501">
    <property type="entry name" value="HATPase_c_5"/>
    <property type="match status" value="1"/>
</dbReference>
<protein>
    <submittedName>
        <fullName evidence="3">GHKL domain-containing protein</fullName>
    </submittedName>
</protein>
<sequence length="442" mass="50412">MVEISIFDSVIQSFFIYLGIILVYNFIFSNTSIKSIIYSLILLLVLSLVGAILDDTTSLILVLGAIIKEKCQPKINYYHLNVFLMLISSQIVILALASYLSRGFLYIYLDADKISGLSEYGDLFIGIEIIVMYIIGFLVFNLVYKMVRRYTGSFDISDDERINRHLFIILLAFFGSIEMLLFISNFQGVTATIQLTLLLTFVLMLGLISWQTLETIRVYTWQKKIAAEKLQNKQLNDYLKSVEHQYLELRKFKHDYKNLIASLNTQDNISEIKDYLTDYTQSGEFRASLNDGSIASVQHLKNEILRGLVVQKFFYAKQCGVKLTIEIANTDFILSYGVTVAVRIVGNLLDNAIEQAQEMTNKIVTVAFNEIDNTAEIAISNPVDSDFNQHQIFETGYSTKGSNRGLGLTNVRDLVEHQKGFYMDVETKKDYVTMTLIVTEYK</sequence>
<dbReference type="EMBL" id="SEHH01000012">
    <property type="protein sequence ID" value="TBX52127.1"/>
    <property type="molecule type" value="Genomic_DNA"/>
</dbReference>
<feature type="domain" description="Sensor histidine kinase NatK-like C-terminal" evidence="2">
    <location>
        <begin position="342"/>
        <end position="436"/>
    </location>
</feature>
<name>A0A4Q9Y5D6_9LACO</name>
<dbReference type="PANTHER" id="PTHR40448:SF1">
    <property type="entry name" value="TWO-COMPONENT SENSOR HISTIDINE KINASE"/>
    <property type="match status" value="1"/>
</dbReference>
<accession>A0A4Q9Y5D6</accession>
<feature type="transmembrane region" description="Helical" evidence="1">
    <location>
        <begin position="120"/>
        <end position="144"/>
    </location>
</feature>
<evidence type="ECO:0000256" key="1">
    <source>
        <dbReference type="SAM" id="Phobius"/>
    </source>
</evidence>
<dbReference type="AlphaFoldDB" id="A0A4Q9Y5D6"/>
<keyword evidence="1" id="KW-0472">Membrane</keyword>
<organism evidence="3 4">
    <name type="scientific">Lactiplantibacillus paraplantarum</name>
    <dbReference type="NCBI Taxonomy" id="60520"/>
    <lineage>
        <taxon>Bacteria</taxon>
        <taxon>Bacillati</taxon>
        <taxon>Bacillota</taxon>
        <taxon>Bacilli</taxon>
        <taxon>Lactobacillales</taxon>
        <taxon>Lactobacillaceae</taxon>
        <taxon>Lactiplantibacillus</taxon>
    </lineage>
</organism>
<dbReference type="Gene3D" id="3.30.565.10">
    <property type="entry name" value="Histidine kinase-like ATPase, C-terminal domain"/>
    <property type="match status" value="1"/>
</dbReference>
<dbReference type="InterPro" id="IPR036890">
    <property type="entry name" value="HATPase_C_sf"/>
</dbReference>
<feature type="transmembrane region" description="Helical" evidence="1">
    <location>
        <begin position="78"/>
        <end position="100"/>
    </location>
</feature>
<gene>
    <name evidence="3" type="ORF">EUZ87_01870</name>
</gene>
<keyword evidence="1" id="KW-0812">Transmembrane</keyword>
<dbReference type="GO" id="GO:0042802">
    <property type="term" value="F:identical protein binding"/>
    <property type="evidence" value="ECO:0007669"/>
    <property type="project" value="TreeGrafter"/>
</dbReference>
<dbReference type="SUPFAM" id="SSF55874">
    <property type="entry name" value="ATPase domain of HSP90 chaperone/DNA topoisomerase II/histidine kinase"/>
    <property type="match status" value="1"/>
</dbReference>
<evidence type="ECO:0000259" key="2">
    <source>
        <dbReference type="Pfam" id="PF14501"/>
    </source>
</evidence>
<feature type="transmembrane region" description="Helical" evidence="1">
    <location>
        <begin position="189"/>
        <end position="210"/>
    </location>
</feature>
<evidence type="ECO:0000313" key="4">
    <source>
        <dbReference type="Proteomes" id="UP000292648"/>
    </source>
</evidence>
<dbReference type="PANTHER" id="PTHR40448">
    <property type="entry name" value="TWO-COMPONENT SENSOR HISTIDINE KINASE"/>
    <property type="match status" value="1"/>
</dbReference>
<feature type="transmembrane region" description="Helical" evidence="1">
    <location>
        <begin position="165"/>
        <end position="183"/>
    </location>
</feature>
<reference evidence="3 4" key="1">
    <citation type="submission" date="2019-01" db="EMBL/GenBank/DDBJ databases">
        <title>Draft genome sequence of Lactobacillus paraplantarum OSY-TC318, a Producer of the novel lantibiotic Paraplantaracin TC318.</title>
        <authorList>
            <person name="Hussein W.E."/>
            <person name="Huang E."/>
            <person name="Yousef A.E."/>
        </authorList>
    </citation>
    <scope>NUCLEOTIDE SEQUENCE [LARGE SCALE GENOMIC DNA]</scope>
    <source>
        <strain evidence="3 4">OSY-TC318</strain>
    </source>
</reference>
<dbReference type="InterPro" id="IPR032834">
    <property type="entry name" value="NatK-like_C"/>
</dbReference>
<evidence type="ECO:0000313" key="3">
    <source>
        <dbReference type="EMBL" id="TBX52127.1"/>
    </source>
</evidence>